<evidence type="ECO:0000313" key="3">
    <source>
        <dbReference type="Proteomes" id="UP000037460"/>
    </source>
</evidence>
<sequence>MADAVAEYEIRRRAPRMAWNDETLKLKAASKSAREVAALKDVDGAKQLHVQLQQVLQRDPFAALGVGLAILERQLKPKDLVQLWDKKGKGGVRDKAAKLRASEAHASAHHGASCPQVRDKAAKLRASEAHLGAVEAAWMAQLTKLETIASATKSAVRALEVAAALGVTAASMEDAVAAFTQGPSEGEKEREGAAKVGATMRPMSERALWRDAASPAEAAATAAAALTLALQLQQSLAEEEAERARSSILAREEAERRRRELEVLEAFDRTPVLPSLELQGRLDALDMEVHELSRAPPIAPSSNADTKVGQALAQKNLMTPKEVAKAWDSKGRGEVGRLDFRLGIKALGVKLDEKEVDRLFGSLDADGTGALDAAADVAATGTDLSDDDGGLGRLAHGGVDAASRDDPKKAWKKAAEEPAMNDGAAEPAAMNDGADNEADDEADEEVDGEEVKRAASLWSDEQAPALPPRTPTPPRPIKARDDQTAARLGRLPHEVLVDLVIEACATSEHMRCALERALAQHVHGPESPTSALLSSPDMRVPLLVPLTVRRVSRSPAGVGASPVGRSWRQEWVDAMMERGKLNGDEYSRSMFESGGVASIERIMMDLTVPIQSKVDSGWSREHAEAYTLIGPFLAAPLAAATRERSPRYAACMRALCEALADQAKRLTAPAPPVYINLTGKQGLAAEDPAWDVLRSPKAQPGLRFVTDGLGKAFLPTPNTFPDDKGFCVVMSRGGRDVYELQDSDVVCLRSAPTDANGCHSLIPTSGGGAHALPPFATVTLEKVMQPGEWEVCGQHVKRRLLMVGVTLSDDAAQKPSNRRAIYAGVAQLSPRGPAELSYAELPAAPLDLTSESASEIVSKIVPRELHFADYKEAAAVKKAAAVKEGAAVKEAEIKSSRPPRSNDRRARRESAATGTPPMNSAGPKLPDSPSESLLQKRESFAKQREFLRAKEREALLNEENNPLYNPDMPPTPPRRGPTPPPRGVPIAAVICAPTPPPRGQRSPEEASAVVSTAVNSAGASADTVSSAAPFSKSPAVLFLGDSLKDQVAE</sequence>
<proteinExistence type="predicted"/>
<dbReference type="Proteomes" id="UP000037460">
    <property type="component" value="Unassembled WGS sequence"/>
</dbReference>
<dbReference type="InterPro" id="IPR011992">
    <property type="entry name" value="EF-hand-dom_pair"/>
</dbReference>
<gene>
    <name evidence="2" type="ORF">Ctob_001779</name>
</gene>
<dbReference type="SUPFAM" id="SSF47473">
    <property type="entry name" value="EF-hand"/>
    <property type="match status" value="1"/>
</dbReference>
<dbReference type="AlphaFoldDB" id="A0A0M0J565"/>
<keyword evidence="3" id="KW-1185">Reference proteome</keyword>
<feature type="region of interest" description="Disordered" evidence="1">
    <location>
        <begin position="947"/>
        <end position="986"/>
    </location>
</feature>
<organism evidence="2 3">
    <name type="scientific">Chrysochromulina tobinii</name>
    <dbReference type="NCBI Taxonomy" id="1460289"/>
    <lineage>
        <taxon>Eukaryota</taxon>
        <taxon>Haptista</taxon>
        <taxon>Haptophyta</taxon>
        <taxon>Prymnesiophyceae</taxon>
        <taxon>Prymnesiales</taxon>
        <taxon>Chrysochromulinaceae</taxon>
        <taxon>Chrysochromulina</taxon>
    </lineage>
</organism>
<feature type="region of interest" description="Disordered" evidence="1">
    <location>
        <begin position="395"/>
        <end position="479"/>
    </location>
</feature>
<feature type="compositionally biased region" description="Pro residues" evidence="1">
    <location>
        <begin position="465"/>
        <end position="476"/>
    </location>
</feature>
<name>A0A0M0J565_9EUKA</name>
<feature type="compositionally biased region" description="Basic and acidic residues" evidence="1">
    <location>
        <begin position="402"/>
        <end position="416"/>
    </location>
</feature>
<dbReference type="Gene3D" id="1.10.238.10">
    <property type="entry name" value="EF-hand"/>
    <property type="match status" value="1"/>
</dbReference>
<accession>A0A0M0J565</accession>
<dbReference type="EMBL" id="JWZX01003347">
    <property type="protein sequence ID" value="KOO21625.1"/>
    <property type="molecule type" value="Genomic_DNA"/>
</dbReference>
<protein>
    <recommendedName>
        <fullName evidence="4">EF-hand domain-containing protein</fullName>
    </recommendedName>
</protein>
<evidence type="ECO:0008006" key="4">
    <source>
        <dbReference type="Google" id="ProtNLM"/>
    </source>
</evidence>
<evidence type="ECO:0000313" key="2">
    <source>
        <dbReference type="EMBL" id="KOO21625.1"/>
    </source>
</evidence>
<feature type="compositionally biased region" description="Low complexity" evidence="1">
    <location>
        <begin position="957"/>
        <end position="966"/>
    </location>
</feature>
<feature type="compositionally biased region" description="Acidic residues" evidence="1">
    <location>
        <begin position="434"/>
        <end position="448"/>
    </location>
</feature>
<reference evidence="3" key="1">
    <citation type="journal article" date="2015" name="PLoS Genet.">
        <title>Genome Sequence and Transcriptome Analyses of Chrysochromulina tobin: Metabolic Tools for Enhanced Algal Fitness in the Prominent Order Prymnesiales (Haptophyceae).</title>
        <authorList>
            <person name="Hovde B.T."/>
            <person name="Deodato C.R."/>
            <person name="Hunsperger H.M."/>
            <person name="Ryken S.A."/>
            <person name="Yost W."/>
            <person name="Jha R.K."/>
            <person name="Patterson J."/>
            <person name="Monnat R.J. Jr."/>
            <person name="Barlow S.B."/>
            <person name="Starkenburg S.R."/>
            <person name="Cattolico R.A."/>
        </authorList>
    </citation>
    <scope>NUCLEOTIDE SEQUENCE</scope>
    <source>
        <strain evidence="3">CCMP291</strain>
    </source>
</reference>
<feature type="compositionally biased region" description="Basic and acidic residues" evidence="1">
    <location>
        <begin position="886"/>
        <end position="910"/>
    </location>
</feature>
<evidence type="ECO:0000256" key="1">
    <source>
        <dbReference type="SAM" id="MobiDB-lite"/>
    </source>
</evidence>
<feature type="region of interest" description="Disordered" evidence="1">
    <location>
        <begin position="885"/>
        <end position="934"/>
    </location>
</feature>
<feature type="compositionally biased region" description="Pro residues" evidence="1">
    <location>
        <begin position="967"/>
        <end position="983"/>
    </location>
</feature>
<comment type="caution">
    <text evidence="2">The sequence shown here is derived from an EMBL/GenBank/DDBJ whole genome shotgun (WGS) entry which is preliminary data.</text>
</comment>